<evidence type="ECO:0000256" key="5">
    <source>
        <dbReference type="ARBA" id="ARBA00022679"/>
    </source>
</evidence>
<comment type="function">
    <text evidence="16">The C-terminal part of the hedgehog protein precursor displays an autoproteolysis activity that results in the cleavage of the full-length protein into two parts (N-product and C-product). In addition, the C-terminal part displays a cholesterol transferase activity that results by the covalent attachment of a cholesterol moiety to the C-terminal of the newly generated N-product. Once cleaved, the C-product has no signaling activity and diffuses from the cell.</text>
</comment>
<keyword evidence="13" id="KW-0564">Palmitate</keyword>
<dbReference type="InterPro" id="IPR050387">
    <property type="entry name" value="Hedgehog_Signaling"/>
</dbReference>
<dbReference type="GO" id="GO:0005509">
    <property type="term" value="F:calcium ion binding"/>
    <property type="evidence" value="ECO:0007669"/>
    <property type="project" value="TreeGrafter"/>
</dbReference>
<feature type="site" description="Cleavage; by autolysis" evidence="18">
    <location>
        <begin position="194"/>
        <end position="195"/>
    </location>
</feature>
<dbReference type="InterPro" id="IPR003587">
    <property type="entry name" value="Hint_dom_N"/>
</dbReference>
<dbReference type="GO" id="GO:0016740">
    <property type="term" value="F:transferase activity"/>
    <property type="evidence" value="ECO:0007669"/>
    <property type="project" value="UniProtKB-KW"/>
</dbReference>
<dbReference type="AlphaFoldDB" id="A0AA88I0H2"/>
<evidence type="ECO:0000256" key="7">
    <source>
        <dbReference type="ARBA" id="ARBA00022723"/>
    </source>
</evidence>
<dbReference type="GO" id="GO:0001708">
    <property type="term" value="P:cell fate specification"/>
    <property type="evidence" value="ECO:0007669"/>
    <property type="project" value="TreeGrafter"/>
</dbReference>
<dbReference type="PRINTS" id="PR00632">
    <property type="entry name" value="SONICHHOG"/>
</dbReference>
<reference evidence="24" key="1">
    <citation type="submission" date="2023-07" db="EMBL/GenBank/DDBJ databases">
        <title>Chromosome-level genome assembly of Artemia franciscana.</title>
        <authorList>
            <person name="Jo E."/>
        </authorList>
    </citation>
    <scope>NUCLEOTIDE SEQUENCE</scope>
    <source>
        <tissue evidence="24">Whole body</tissue>
    </source>
</reference>
<comment type="function">
    <molecule>Protein hedgehog</molecule>
    <text evidence="20">The C-terminal part of the hedgehog protein precursor displays an autoproteolysis activity that results in the cleavage of the full-length protein into two parts (N-product and C-product). In addition, the C-terminal part displays a cholesterol transferase activity that results by the covalent attachment of a cholesterol moiety to the C-terminal of the newly generated N-product.</text>
</comment>
<dbReference type="PANTHER" id="PTHR11889">
    <property type="entry name" value="HEDGEHOG"/>
    <property type="match status" value="1"/>
</dbReference>
<keyword evidence="6" id="KW-0709">Segmentation polarity protein</keyword>
<dbReference type="InterPro" id="IPR003586">
    <property type="entry name" value="Hint_dom_C"/>
</dbReference>
<dbReference type="NCBIfam" id="TIGR01445">
    <property type="entry name" value="intein_Nterm"/>
    <property type="match status" value="1"/>
</dbReference>
<feature type="binding site" evidence="19">
    <location>
        <position position="86"/>
    </location>
    <ligand>
        <name>Ca(2+)</name>
        <dbReference type="ChEBI" id="CHEBI:29108"/>
        <label>1</label>
    </ligand>
</feature>
<dbReference type="GO" id="GO:0005113">
    <property type="term" value="F:patched binding"/>
    <property type="evidence" value="ECO:0007669"/>
    <property type="project" value="TreeGrafter"/>
</dbReference>
<protein>
    <recommendedName>
        <fullName evidence="20">Hedgehog protein</fullName>
    </recommendedName>
</protein>
<feature type="binding site" evidence="19">
    <location>
        <position position="122"/>
    </location>
    <ligand>
        <name>Ca(2+)</name>
        <dbReference type="ChEBI" id="CHEBI:29108"/>
        <label>1</label>
    </ligand>
</feature>
<feature type="binding site" evidence="19">
    <location>
        <position position="87"/>
    </location>
    <ligand>
        <name>Ca(2+)</name>
        <dbReference type="ChEBI" id="CHEBI:29108"/>
        <label>1</label>
    </ligand>
</feature>
<evidence type="ECO:0000256" key="9">
    <source>
        <dbReference type="ARBA" id="ARBA00022801"/>
    </source>
</evidence>
<dbReference type="PANTHER" id="PTHR11889:SF31">
    <property type="entry name" value="PROTEIN HEDGEHOG"/>
    <property type="match status" value="1"/>
</dbReference>
<dbReference type="GO" id="GO:0007267">
    <property type="term" value="P:cell-cell signaling"/>
    <property type="evidence" value="ECO:0007669"/>
    <property type="project" value="InterPro"/>
</dbReference>
<keyword evidence="20" id="KW-0256">Endoplasmic reticulum</keyword>
<dbReference type="Gene3D" id="2.170.16.10">
    <property type="entry name" value="Hedgehog/Intein (Hint) domain"/>
    <property type="match status" value="1"/>
</dbReference>
<evidence type="ECO:0000256" key="15">
    <source>
        <dbReference type="ARBA" id="ARBA00023301"/>
    </source>
</evidence>
<evidence type="ECO:0000256" key="10">
    <source>
        <dbReference type="ARBA" id="ARBA00022813"/>
    </source>
</evidence>
<dbReference type="PIRSF" id="PIRSF009400">
    <property type="entry name" value="Peptidase_C46"/>
    <property type="match status" value="1"/>
</dbReference>
<keyword evidence="10 20" id="KW-0068">Autocatalytic cleavage</keyword>
<dbReference type="GO" id="GO:0008233">
    <property type="term" value="F:peptidase activity"/>
    <property type="evidence" value="ECO:0007669"/>
    <property type="project" value="UniProtKB-UniRule"/>
</dbReference>
<dbReference type="InterPro" id="IPR009045">
    <property type="entry name" value="Zn_M74/Hedgehog-like"/>
</dbReference>
<evidence type="ECO:0000256" key="19">
    <source>
        <dbReference type="PIRSR" id="PIRSR009400-2"/>
    </source>
</evidence>
<dbReference type="FunFam" id="3.30.1380.10:FF:000001">
    <property type="entry name" value="Indian hedgehog"/>
    <property type="match status" value="1"/>
</dbReference>
<comment type="catalytic activity">
    <reaction evidence="17">
        <text>glycyl-L-cysteinyl-[protein] + cholesterol + H(+) = [protein]-C-terminal glycyl cholesterol ester + N-terminal L-cysteinyl-[protein]</text>
        <dbReference type="Rhea" id="RHEA:59504"/>
        <dbReference type="Rhea" id="RHEA-COMP:12707"/>
        <dbReference type="Rhea" id="RHEA-COMP:15369"/>
        <dbReference type="Rhea" id="RHEA-COMP:15374"/>
        <dbReference type="ChEBI" id="CHEBI:15378"/>
        <dbReference type="ChEBI" id="CHEBI:16113"/>
        <dbReference type="ChEBI" id="CHEBI:65250"/>
        <dbReference type="ChEBI" id="CHEBI:143135"/>
        <dbReference type="ChEBI" id="CHEBI:143140"/>
    </reaction>
    <physiologicalReaction direction="left-to-right" evidence="17">
        <dbReference type="Rhea" id="RHEA:59505"/>
    </physiologicalReaction>
</comment>
<feature type="binding site" evidence="19">
    <location>
        <position position="87"/>
    </location>
    <ligand>
        <name>Ca(2+)</name>
        <dbReference type="ChEBI" id="CHEBI:29108"/>
        <label>2</label>
    </ligand>
</feature>
<feature type="chain" id="PRO_5041647180" description="Hedgehog protein" evidence="21">
    <location>
        <begin position="21"/>
        <end position="447"/>
    </location>
</feature>
<keyword evidence="14" id="KW-0449">Lipoprotein</keyword>
<evidence type="ECO:0000256" key="2">
    <source>
        <dbReference type="ARBA" id="ARBA00022473"/>
    </source>
</evidence>
<dbReference type="SUPFAM" id="SSF55166">
    <property type="entry name" value="Hedgehog/DD-peptidase"/>
    <property type="match status" value="1"/>
</dbReference>
<dbReference type="Pfam" id="PF01079">
    <property type="entry name" value="Hint"/>
    <property type="match status" value="1"/>
</dbReference>
<comment type="subcellular location">
    <molecule>Protein hedgehog N-product</molecule>
    <subcellularLocation>
        <location evidence="20">Cell membrane</location>
        <topology evidence="20">Lipid-anchor</topology>
    </subcellularLocation>
</comment>
<dbReference type="Pfam" id="PF01085">
    <property type="entry name" value="HH_signal"/>
    <property type="match status" value="1"/>
</dbReference>
<dbReference type="SMART" id="SM00306">
    <property type="entry name" value="HintN"/>
    <property type="match status" value="1"/>
</dbReference>
<evidence type="ECO:0000256" key="14">
    <source>
        <dbReference type="ARBA" id="ARBA00023288"/>
    </source>
</evidence>
<evidence type="ECO:0000256" key="12">
    <source>
        <dbReference type="ARBA" id="ARBA00023136"/>
    </source>
</evidence>
<evidence type="ECO:0000256" key="17">
    <source>
        <dbReference type="ARBA" id="ARBA00048589"/>
    </source>
</evidence>
<dbReference type="GO" id="GO:0007224">
    <property type="term" value="P:smoothened signaling pathway"/>
    <property type="evidence" value="ECO:0007669"/>
    <property type="project" value="TreeGrafter"/>
</dbReference>
<feature type="binding site" evidence="19">
    <location>
        <position position="137"/>
    </location>
    <ligand>
        <name>Zn(2+)</name>
        <dbReference type="ChEBI" id="CHEBI:29105"/>
    </ligand>
</feature>
<evidence type="ECO:0000256" key="1">
    <source>
        <dbReference type="ARBA" id="ARBA00010649"/>
    </source>
</evidence>
<dbReference type="CDD" id="cd00081">
    <property type="entry name" value="Hint"/>
    <property type="match status" value="1"/>
</dbReference>
<evidence type="ECO:0000256" key="21">
    <source>
        <dbReference type="SAM" id="SignalP"/>
    </source>
</evidence>
<dbReference type="GO" id="GO:0010468">
    <property type="term" value="P:regulation of gene expression"/>
    <property type="evidence" value="ECO:0007669"/>
    <property type="project" value="TreeGrafter"/>
</dbReference>
<feature type="domain" description="Hint" evidence="23">
    <location>
        <begin position="193"/>
        <end position="336"/>
    </location>
</feature>
<dbReference type="Proteomes" id="UP001187531">
    <property type="component" value="Unassembled WGS sequence"/>
</dbReference>
<keyword evidence="20" id="KW-0333">Golgi apparatus</keyword>
<feature type="binding site" evidence="19">
    <location>
        <position position="179"/>
    </location>
    <ligand>
        <name>Zn(2+)</name>
        <dbReference type="ChEBI" id="CHEBI:29105"/>
    </ligand>
</feature>
<dbReference type="InterPro" id="IPR001657">
    <property type="entry name" value="Hedgehog"/>
</dbReference>
<feature type="domain" description="Hint" evidence="22">
    <location>
        <begin position="338"/>
        <end position="382"/>
    </location>
</feature>
<evidence type="ECO:0000256" key="16">
    <source>
        <dbReference type="ARBA" id="ARBA00045369"/>
    </source>
</evidence>
<dbReference type="EMBL" id="JAVRJZ010000010">
    <property type="protein sequence ID" value="KAK2717726.1"/>
    <property type="molecule type" value="Genomic_DNA"/>
</dbReference>
<keyword evidence="4 20" id="KW-0645">Protease</keyword>
<dbReference type="GO" id="GO:0007367">
    <property type="term" value="P:segment polarity determination"/>
    <property type="evidence" value="ECO:0007669"/>
    <property type="project" value="UniProtKB-KW"/>
</dbReference>
<evidence type="ECO:0000256" key="4">
    <source>
        <dbReference type="ARBA" id="ARBA00022670"/>
    </source>
</evidence>
<evidence type="ECO:0000313" key="24">
    <source>
        <dbReference type="EMBL" id="KAK2717726.1"/>
    </source>
</evidence>
<feature type="binding site" evidence="19">
    <location>
        <position position="144"/>
    </location>
    <ligand>
        <name>Zn(2+)</name>
        <dbReference type="ChEBI" id="CHEBI:29105"/>
    </ligand>
</feature>
<keyword evidence="8 20" id="KW-0732">Signal</keyword>
<evidence type="ECO:0000256" key="6">
    <source>
        <dbReference type="ARBA" id="ARBA00022716"/>
    </source>
</evidence>
<keyword evidence="3 20" id="KW-1003">Cell membrane</keyword>
<sequence length="447" mass="50117">MKLPWCLFIIYLSIMNPISACGPGRGGGRRRGPRKLTPLVFKQHIPNMSENTLGASGLSEGKITRDDPRFKDLVPNYNSDIIFKDEEGTGADRLMTQRCKEKLNTLAISVMNQWPGVKVRVTEGWDEEGLHASNSLHYEGRAVDITTSDRDRSKYGMLARLAVEAGFDWVYYESRAHIHTSVKSESSSAARSGGCFTGDSLVTLQDGEQVKMSDVRIGDRVLAVDEDGNLIYSEVLLFLDRDVTDNRQFVKLTTESGETVELTASHLIFTVQSNEYETMAKLLENENIDSSIEENEITELSDNEGDLFVSKLQFHTLVAETFAKNVGKGDYLLVKNKVGKLVLQLVTEVAFSVQTGVYAPLTNTGTIIVNSVAASCYAVVDSHLIAHWAFFPLRWYSNFNEAYSYILSYARLKDKNSRTKFPEGIHWYAKLLYDLSHYIVPSHMTSN</sequence>
<comment type="similarity">
    <text evidence="1 20">Belongs to the hedgehog family.</text>
</comment>
<evidence type="ECO:0000256" key="11">
    <source>
        <dbReference type="ARBA" id="ARBA00022837"/>
    </source>
</evidence>
<evidence type="ECO:0000256" key="18">
    <source>
        <dbReference type="PIRSR" id="PIRSR009400-1"/>
    </source>
</evidence>
<feature type="site" description="Involved in auto-cleavage" evidence="18">
    <location>
        <position position="263"/>
    </location>
</feature>
<evidence type="ECO:0000256" key="13">
    <source>
        <dbReference type="ARBA" id="ARBA00023139"/>
    </source>
</evidence>
<dbReference type="GO" id="GO:0016539">
    <property type="term" value="P:intein-mediated protein splicing"/>
    <property type="evidence" value="ECO:0007669"/>
    <property type="project" value="InterPro"/>
</dbReference>
<keyword evidence="2 20" id="KW-0217">Developmental protein</keyword>
<feature type="binding site" evidence="19">
    <location>
        <position position="123"/>
    </location>
    <ligand>
        <name>Ca(2+)</name>
        <dbReference type="ChEBI" id="CHEBI:29108"/>
        <label>1</label>
    </ligand>
</feature>
<dbReference type="GO" id="GO:0005886">
    <property type="term" value="C:plasma membrane"/>
    <property type="evidence" value="ECO:0007669"/>
    <property type="project" value="UniProtKB-SubCell"/>
</dbReference>
<accession>A0AA88I0H2</accession>
<evidence type="ECO:0000313" key="25">
    <source>
        <dbReference type="Proteomes" id="UP001187531"/>
    </source>
</evidence>
<evidence type="ECO:0000256" key="8">
    <source>
        <dbReference type="ARBA" id="ARBA00022729"/>
    </source>
</evidence>
<dbReference type="InterPro" id="IPR036844">
    <property type="entry name" value="Hint_dom_sf"/>
</dbReference>
<keyword evidence="12 20" id="KW-0472">Membrane</keyword>
<feature type="signal peptide" evidence="21">
    <location>
        <begin position="1"/>
        <end position="20"/>
    </location>
</feature>
<keyword evidence="19" id="KW-0862">Zinc</keyword>
<dbReference type="InterPro" id="IPR000320">
    <property type="entry name" value="Hedgehog_signalling_dom"/>
</dbReference>
<evidence type="ECO:0000256" key="20">
    <source>
        <dbReference type="RuleBase" id="RU280812"/>
    </source>
</evidence>
<keyword evidence="25" id="KW-1185">Reference proteome</keyword>
<feature type="site" description="Essential for auto-cleavage" evidence="18">
    <location>
        <position position="266"/>
    </location>
</feature>
<dbReference type="GO" id="GO:0005615">
    <property type="term" value="C:extracellular space"/>
    <property type="evidence" value="ECO:0007669"/>
    <property type="project" value="TreeGrafter"/>
</dbReference>
<dbReference type="PROSITE" id="PS50817">
    <property type="entry name" value="INTEIN_N_TER"/>
    <property type="match status" value="1"/>
</dbReference>
<gene>
    <name evidence="24" type="ORF">QYM36_006494</name>
</gene>
<dbReference type="InterPro" id="IPR001767">
    <property type="entry name" value="Hedgehog_Hint"/>
</dbReference>
<keyword evidence="11 19" id="KW-0106">Calcium</keyword>
<dbReference type="GO" id="GO:0009653">
    <property type="term" value="P:anatomical structure morphogenesis"/>
    <property type="evidence" value="ECO:0007669"/>
    <property type="project" value="UniProtKB-KW"/>
</dbReference>
<evidence type="ECO:0000259" key="22">
    <source>
        <dbReference type="SMART" id="SM00305"/>
    </source>
</evidence>
<feature type="site" description="Involved in cholesterol transfer" evidence="18">
    <location>
        <position position="240"/>
    </location>
</feature>
<comment type="function">
    <molecule>Protein hedgehog N-product</molecule>
    <text evidence="20">The dually lipidated hedgehog protein N-product is a morphogen which is essential for a variety of patterning events during development.</text>
</comment>
<dbReference type="InterPro" id="IPR006141">
    <property type="entry name" value="Intein_N"/>
</dbReference>
<comment type="caution">
    <text evidence="24">The sequence shown here is derived from an EMBL/GenBank/DDBJ whole genome shotgun (WGS) entry which is preliminary data.</text>
</comment>
<keyword evidence="7 19" id="KW-0479">Metal-binding</keyword>
<dbReference type="SMART" id="SM00305">
    <property type="entry name" value="HintC"/>
    <property type="match status" value="1"/>
</dbReference>
<evidence type="ECO:0000256" key="3">
    <source>
        <dbReference type="ARBA" id="ARBA00022475"/>
    </source>
</evidence>
<dbReference type="SUPFAM" id="SSF51294">
    <property type="entry name" value="Hedgehog/intein (Hint) domain"/>
    <property type="match status" value="1"/>
</dbReference>
<feature type="binding site" evidence="19">
    <location>
        <position position="123"/>
    </location>
    <ligand>
        <name>Ca(2+)</name>
        <dbReference type="ChEBI" id="CHEBI:29108"/>
        <label>2</label>
    </ligand>
</feature>
<dbReference type="GO" id="GO:0048731">
    <property type="term" value="P:system development"/>
    <property type="evidence" value="ECO:0007669"/>
    <property type="project" value="UniProtKB-ARBA"/>
</dbReference>
<dbReference type="GO" id="GO:0005789">
    <property type="term" value="C:endoplasmic reticulum membrane"/>
    <property type="evidence" value="ECO:0007669"/>
    <property type="project" value="UniProtKB-SubCell"/>
</dbReference>
<dbReference type="GO" id="GO:0016015">
    <property type="term" value="F:morphogen activity"/>
    <property type="evidence" value="ECO:0007669"/>
    <property type="project" value="UniProtKB-KW"/>
</dbReference>
<feature type="binding site" evidence="19">
    <location>
        <position position="92"/>
    </location>
    <ligand>
        <name>Ca(2+)</name>
        <dbReference type="ChEBI" id="CHEBI:29108"/>
        <label>1</label>
    </ligand>
</feature>
<dbReference type="Gene3D" id="3.30.1380.10">
    <property type="match status" value="1"/>
</dbReference>
<keyword evidence="15" id="KW-0504">Morphogen</keyword>
<name>A0AA88I0H2_ARTSF</name>
<organism evidence="24 25">
    <name type="scientific">Artemia franciscana</name>
    <name type="common">Brine shrimp</name>
    <name type="synonym">Artemia sanfranciscana</name>
    <dbReference type="NCBI Taxonomy" id="6661"/>
    <lineage>
        <taxon>Eukaryota</taxon>
        <taxon>Metazoa</taxon>
        <taxon>Ecdysozoa</taxon>
        <taxon>Arthropoda</taxon>
        <taxon>Crustacea</taxon>
        <taxon>Branchiopoda</taxon>
        <taxon>Anostraca</taxon>
        <taxon>Artemiidae</taxon>
        <taxon>Artemia</taxon>
    </lineage>
</organism>
<keyword evidence="9 20" id="KW-0378">Hydrolase</keyword>
<keyword evidence="5" id="KW-0808">Transferase</keyword>
<dbReference type="GO" id="GO:0000139">
    <property type="term" value="C:Golgi membrane"/>
    <property type="evidence" value="ECO:0007669"/>
    <property type="project" value="UniProtKB-SubCell"/>
</dbReference>
<proteinExistence type="inferred from homology"/>
<evidence type="ECO:0000259" key="23">
    <source>
        <dbReference type="SMART" id="SM00306"/>
    </source>
</evidence>
<dbReference type="GO" id="GO:0016540">
    <property type="term" value="P:protein autoprocessing"/>
    <property type="evidence" value="ECO:0007669"/>
    <property type="project" value="InterPro"/>
</dbReference>
<feature type="binding site" evidence="19">
    <location>
        <position position="126"/>
    </location>
    <ligand>
        <name>Ca(2+)</name>
        <dbReference type="ChEBI" id="CHEBI:29108"/>
        <label>2</label>
    </ligand>
</feature>
<comment type="subcellular location">
    <molecule>Sonic hedgehog protein</molecule>
    <subcellularLocation>
        <location evidence="20">Endoplasmic reticulum membrane</location>
    </subcellularLocation>
    <subcellularLocation>
        <location evidence="20">Golgi apparatus membrane</location>
    </subcellularLocation>
</comment>